<dbReference type="AlphaFoldDB" id="A0A8R1I0C8"/>
<proteinExistence type="predicted"/>
<evidence type="ECO:0000313" key="2">
    <source>
        <dbReference type="Proteomes" id="UP000005237"/>
    </source>
</evidence>
<accession>A0A8R1I0C8</accession>
<sequence length="68" mass="8132">MVIKKWLEIHMLFEIKYAMKGYTMEDRGHHLRRDGSVKDDLSESWTLFPKLEFLVNPNFADAKPEKHL</sequence>
<reference evidence="2" key="1">
    <citation type="submission" date="2010-08" db="EMBL/GenBank/DDBJ databases">
        <authorList>
            <consortium name="Caenorhabditis japonica Sequencing Consortium"/>
            <person name="Wilson R.K."/>
        </authorList>
    </citation>
    <scope>NUCLEOTIDE SEQUENCE [LARGE SCALE GENOMIC DNA]</scope>
    <source>
        <strain evidence="2">DF5081</strain>
    </source>
</reference>
<protein>
    <submittedName>
        <fullName evidence="1">Uncharacterized protein</fullName>
    </submittedName>
</protein>
<organism evidence="1 2">
    <name type="scientific">Caenorhabditis japonica</name>
    <dbReference type="NCBI Taxonomy" id="281687"/>
    <lineage>
        <taxon>Eukaryota</taxon>
        <taxon>Metazoa</taxon>
        <taxon>Ecdysozoa</taxon>
        <taxon>Nematoda</taxon>
        <taxon>Chromadorea</taxon>
        <taxon>Rhabditida</taxon>
        <taxon>Rhabditina</taxon>
        <taxon>Rhabditomorpha</taxon>
        <taxon>Rhabditoidea</taxon>
        <taxon>Rhabditidae</taxon>
        <taxon>Peloderinae</taxon>
        <taxon>Caenorhabditis</taxon>
    </lineage>
</organism>
<dbReference type="EnsemblMetazoa" id="CJA11799.1">
    <property type="protein sequence ID" value="CJA11799.1"/>
    <property type="gene ID" value="WBGene00131003"/>
</dbReference>
<reference evidence="1" key="2">
    <citation type="submission" date="2022-06" db="UniProtKB">
        <authorList>
            <consortium name="EnsemblMetazoa"/>
        </authorList>
    </citation>
    <scope>IDENTIFICATION</scope>
    <source>
        <strain evidence="1">DF5081</strain>
    </source>
</reference>
<evidence type="ECO:0000313" key="1">
    <source>
        <dbReference type="EnsemblMetazoa" id="CJA11799.1"/>
    </source>
</evidence>
<keyword evidence="2" id="KW-1185">Reference proteome</keyword>
<dbReference type="Proteomes" id="UP000005237">
    <property type="component" value="Unassembled WGS sequence"/>
</dbReference>
<name>A0A8R1I0C8_CAEJA</name>